<feature type="domain" description="HTH cro/C1-type" evidence="2">
    <location>
        <begin position="11"/>
        <end position="65"/>
    </location>
</feature>
<dbReference type="InterPro" id="IPR010982">
    <property type="entry name" value="Lambda_DNA-bd_dom_sf"/>
</dbReference>
<keyword evidence="1" id="KW-0238">DNA-binding</keyword>
<name>A0ABT4E478_PAEAL</name>
<dbReference type="PROSITE" id="PS50943">
    <property type="entry name" value="HTH_CROC1"/>
    <property type="match status" value="1"/>
</dbReference>
<evidence type="ECO:0000259" key="2">
    <source>
        <dbReference type="PROSITE" id="PS50943"/>
    </source>
</evidence>
<evidence type="ECO:0000256" key="1">
    <source>
        <dbReference type="ARBA" id="ARBA00023125"/>
    </source>
</evidence>
<keyword evidence="4" id="KW-1185">Reference proteome</keyword>
<dbReference type="Proteomes" id="UP001527090">
    <property type="component" value="Unassembled WGS sequence"/>
</dbReference>
<dbReference type="EMBL" id="JAMDLY010000005">
    <property type="protein sequence ID" value="MCY9528552.1"/>
    <property type="molecule type" value="Genomic_DNA"/>
</dbReference>
<dbReference type="PANTHER" id="PTHR46797:SF1">
    <property type="entry name" value="METHYLPHOSPHONATE SYNTHASE"/>
    <property type="match status" value="1"/>
</dbReference>
<comment type="caution">
    <text evidence="3">The sequence shown here is derived from an EMBL/GenBank/DDBJ whole genome shotgun (WGS) entry which is preliminary data.</text>
</comment>
<evidence type="ECO:0000313" key="4">
    <source>
        <dbReference type="Proteomes" id="UP001527090"/>
    </source>
</evidence>
<accession>A0ABT4E478</accession>
<protein>
    <submittedName>
        <fullName evidence="3">Helix-turn-helix domain-containing protein</fullName>
    </submittedName>
</protein>
<gene>
    <name evidence="3" type="ORF">M5X04_04275</name>
</gene>
<organism evidence="3 4">
    <name type="scientific">Paenibacillus alvei</name>
    <name type="common">Bacillus alvei</name>
    <dbReference type="NCBI Taxonomy" id="44250"/>
    <lineage>
        <taxon>Bacteria</taxon>
        <taxon>Bacillati</taxon>
        <taxon>Bacillota</taxon>
        <taxon>Bacilli</taxon>
        <taxon>Bacillales</taxon>
        <taxon>Paenibacillaceae</taxon>
        <taxon>Paenibacillus</taxon>
    </lineage>
</organism>
<dbReference type="InterPro" id="IPR001387">
    <property type="entry name" value="Cro/C1-type_HTH"/>
</dbReference>
<dbReference type="PANTHER" id="PTHR46797">
    <property type="entry name" value="HTH-TYPE TRANSCRIPTIONAL REGULATOR"/>
    <property type="match status" value="1"/>
</dbReference>
<sequence length="88" mass="10099">MNTELVFGKVLKAVRTKYDISQEELAFRSNLDRTYISMLERGIHQPSLSSLMSIAQAVNIKASDLVRLYEIELEKHTSHDNHLNADRP</sequence>
<dbReference type="Pfam" id="PF01381">
    <property type="entry name" value="HTH_3"/>
    <property type="match status" value="1"/>
</dbReference>
<dbReference type="Gene3D" id="1.10.260.40">
    <property type="entry name" value="lambda repressor-like DNA-binding domains"/>
    <property type="match status" value="1"/>
</dbReference>
<dbReference type="SMART" id="SM00530">
    <property type="entry name" value="HTH_XRE"/>
    <property type="match status" value="1"/>
</dbReference>
<dbReference type="InterPro" id="IPR050807">
    <property type="entry name" value="TransReg_Diox_bact_type"/>
</dbReference>
<dbReference type="SUPFAM" id="SSF47413">
    <property type="entry name" value="lambda repressor-like DNA-binding domains"/>
    <property type="match status" value="1"/>
</dbReference>
<reference evidence="3 4" key="1">
    <citation type="submission" date="2022-05" db="EMBL/GenBank/DDBJ databases">
        <title>Genome Sequencing of Bee-Associated Microbes.</title>
        <authorList>
            <person name="Dunlap C."/>
        </authorList>
    </citation>
    <scope>NUCLEOTIDE SEQUENCE [LARGE SCALE GENOMIC DNA]</scope>
    <source>
        <strain evidence="3 4">NRRL NRS-750</strain>
    </source>
</reference>
<evidence type="ECO:0000313" key="3">
    <source>
        <dbReference type="EMBL" id="MCY9528552.1"/>
    </source>
</evidence>
<proteinExistence type="predicted"/>
<dbReference type="CDD" id="cd00093">
    <property type="entry name" value="HTH_XRE"/>
    <property type="match status" value="1"/>
</dbReference>
<dbReference type="RefSeq" id="WP_065294315.1">
    <property type="nucleotide sequence ID" value="NZ_JAMDLY010000005.1"/>
</dbReference>